<protein>
    <submittedName>
        <fullName evidence="2">Uncharacterized protein</fullName>
    </submittedName>
</protein>
<evidence type="ECO:0000313" key="3">
    <source>
        <dbReference type="Proteomes" id="UP000017836"/>
    </source>
</evidence>
<evidence type="ECO:0000256" key="1">
    <source>
        <dbReference type="SAM" id="MobiDB-lite"/>
    </source>
</evidence>
<evidence type="ECO:0000313" key="2">
    <source>
        <dbReference type="EMBL" id="ERN00725.1"/>
    </source>
</evidence>
<name>W1P1B0_AMBTC</name>
<dbReference type="Proteomes" id="UP000017836">
    <property type="component" value="Unassembled WGS sequence"/>
</dbReference>
<sequence>MTQNSVYLAQTRAVAQGAHKMEQENKGGSASNEEEKCPKAIKVETTIIAFIRCNWSEDSHFLSKSIISPLSFISKIALEISVARGDPMGKA</sequence>
<organism evidence="2 3">
    <name type="scientific">Amborella trichopoda</name>
    <dbReference type="NCBI Taxonomy" id="13333"/>
    <lineage>
        <taxon>Eukaryota</taxon>
        <taxon>Viridiplantae</taxon>
        <taxon>Streptophyta</taxon>
        <taxon>Embryophyta</taxon>
        <taxon>Tracheophyta</taxon>
        <taxon>Spermatophyta</taxon>
        <taxon>Magnoliopsida</taxon>
        <taxon>Amborellales</taxon>
        <taxon>Amborellaceae</taxon>
        <taxon>Amborella</taxon>
    </lineage>
</organism>
<reference evidence="3" key="1">
    <citation type="journal article" date="2013" name="Science">
        <title>The Amborella genome and the evolution of flowering plants.</title>
        <authorList>
            <consortium name="Amborella Genome Project"/>
        </authorList>
    </citation>
    <scope>NUCLEOTIDE SEQUENCE [LARGE SCALE GENOMIC DNA]</scope>
</reference>
<dbReference type="HOGENOM" id="CLU_2430024_0_0_1"/>
<dbReference type="Gramene" id="ERN00725">
    <property type="protein sequence ID" value="ERN00725"/>
    <property type="gene ID" value="AMTR_s00106p00104090"/>
</dbReference>
<keyword evidence="3" id="KW-1185">Reference proteome</keyword>
<dbReference type="AlphaFoldDB" id="W1P1B0"/>
<dbReference type="EMBL" id="KI394815">
    <property type="protein sequence ID" value="ERN00725.1"/>
    <property type="molecule type" value="Genomic_DNA"/>
</dbReference>
<gene>
    <name evidence="2" type="ORF">AMTR_s00106p00104090</name>
</gene>
<accession>W1P1B0</accession>
<feature type="region of interest" description="Disordered" evidence="1">
    <location>
        <begin position="16"/>
        <end position="36"/>
    </location>
</feature>
<proteinExistence type="predicted"/>